<proteinExistence type="predicted"/>
<dbReference type="AlphaFoldDB" id="A0A383E1V6"/>
<name>A0A383E1V6_9ZZZZ</name>
<gene>
    <name evidence="1" type="ORF">METZ01_LOCUS503408</name>
</gene>
<accession>A0A383E1V6</accession>
<organism evidence="1">
    <name type="scientific">marine metagenome</name>
    <dbReference type="NCBI Taxonomy" id="408172"/>
    <lineage>
        <taxon>unclassified sequences</taxon>
        <taxon>metagenomes</taxon>
        <taxon>ecological metagenomes</taxon>
    </lineage>
</organism>
<protein>
    <submittedName>
        <fullName evidence="1">Uncharacterized protein</fullName>
    </submittedName>
</protein>
<reference evidence="1" key="1">
    <citation type="submission" date="2018-05" db="EMBL/GenBank/DDBJ databases">
        <authorList>
            <person name="Lanie J.A."/>
            <person name="Ng W.-L."/>
            <person name="Kazmierczak K.M."/>
            <person name="Andrzejewski T.M."/>
            <person name="Davidsen T.M."/>
            <person name="Wayne K.J."/>
            <person name="Tettelin H."/>
            <person name="Glass J.I."/>
            <person name="Rusch D."/>
            <person name="Podicherti R."/>
            <person name="Tsui H.-C.T."/>
            <person name="Winkler M.E."/>
        </authorList>
    </citation>
    <scope>NUCLEOTIDE SEQUENCE</scope>
</reference>
<feature type="non-terminal residue" evidence="1">
    <location>
        <position position="1"/>
    </location>
</feature>
<evidence type="ECO:0000313" key="1">
    <source>
        <dbReference type="EMBL" id="SVE50554.1"/>
    </source>
</evidence>
<feature type="non-terminal residue" evidence="1">
    <location>
        <position position="72"/>
    </location>
</feature>
<dbReference type="EMBL" id="UINC01221982">
    <property type="protein sequence ID" value="SVE50554.1"/>
    <property type="molecule type" value="Genomic_DNA"/>
</dbReference>
<sequence>MRDSLINDEVISVPFDEGIQDLTKQLELNSSTIKVEGLAGSSRALFLTRLIQCTSRQIVVLTSDQNSGEKLI</sequence>